<sequence>MKVKTRAIAGLIHTVSKLPGLVNNAVLTEKKKGRKHHSVMDTQGNLVHGTVHDANHSKGVQCFLSGSATISDTQKRLR</sequence>
<evidence type="ECO:0000313" key="1">
    <source>
        <dbReference type="EMBL" id="PPE03800.1"/>
    </source>
</evidence>
<keyword evidence="2" id="KW-1185">Reference proteome</keyword>
<gene>
    <name evidence="1" type="ORF">HCUR_00815</name>
</gene>
<name>A0A2S5R924_9PROT</name>
<comment type="caution">
    <text evidence="1">The sequence shown here is derived from an EMBL/GenBank/DDBJ whole genome shotgun (WGS) entry which is preliminary data.</text>
</comment>
<dbReference type="Proteomes" id="UP000239425">
    <property type="component" value="Unassembled WGS sequence"/>
</dbReference>
<dbReference type="AlphaFoldDB" id="A0A2S5R924"/>
<protein>
    <submittedName>
        <fullName evidence="1">Uncharacterized protein</fullName>
    </submittedName>
</protein>
<evidence type="ECO:0000313" key="2">
    <source>
        <dbReference type="Proteomes" id="UP000239425"/>
    </source>
</evidence>
<organism evidence="1 2">
    <name type="scientific">Holospora curviuscula</name>
    <dbReference type="NCBI Taxonomy" id="1082868"/>
    <lineage>
        <taxon>Bacteria</taxon>
        <taxon>Pseudomonadati</taxon>
        <taxon>Pseudomonadota</taxon>
        <taxon>Alphaproteobacteria</taxon>
        <taxon>Holosporales</taxon>
        <taxon>Holosporaceae</taxon>
        <taxon>Holospora</taxon>
    </lineage>
</organism>
<accession>A0A2S5R924</accession>
<dbReference type="EMBL" id="PHHC01000082">
    <property type="protein sequence ID" value="PPE03800.1"/>
    <property type="molecule type" value="Genomic_DNA"/>
</dbReference>
<proteinExistence type="predicted"/>
<reference evidence="1 2" key="1">
    <citation type="submission" date="2017-11" db="EMBL/GenBank/DDBJ databases">
        <title>Comparative genomic analysis of Holospora spp., intranuclear symbionts of paramecia.</title>
        <authorList>
            <person name="Garushyants S.K."/>
            <person name="Beliavskaya A."/>
            <person name="Malko D.B."/>
            <person name="Logacheva M.D."/>
            <person name="Rautian M.S."/>
            <person name="Gelfand M.S."/>
        </authorList>
    </citation>
    <scope>NUCLEOTIDE SEQUENCE [LARGE SCALE GENOMIC DNA]</scope>
    <source>
        <strain evidence="2">02AZ16</strain>
    </source>
</reference>
<dbReference type="RefSeq" id="WP_104206830.1">
    <property type="nucleotide sequence ID" value="NZ_PHHC01000082.1"/>
</dbReference>